<dbReference type="InterPro" id="IPR017871">
    <property type="entry name" value="ABC_transporter-like_CS"/>
</dbReference>
<evidence type="ECO:0000313" key="10">
    <source>
        <dbReference type="EMBL" id="SFG74011.1"/>
    </source>
</evidence>
<dbReference type="InterPro" id="IPR003959">
    <property type="entry name" value="ATPase_AAA_core"/>
</dbReference>
<evidence type="ECO:0000256" key="3">
    <source>
        <dbReference type="ARBA" id="ARBA00022741"/>
    </source>
</evidence>
<evidence type="ECO:0000313" key="11">
    <source>
        <dbReference type="Proteomes" id="UP000199065"/>
    </source>
</evidence>
<keyword evidence="4 10" id="KW-0067">ATP-binding</keyword>
<feature type="transmembrane region" description="Helical" evidence="7">
    <location>
        <begin position="124"/>
        <end position="151"/>
    </location>
</feature>
<keyword evidence="11" id="KW-1185">Reference proteome</keyword>
<comment type="subcellular location">
    <subcellularLocation>
        <location evidence="1">Cell membrane</location>
        <topology evidence="1">Multi-pass membrane protein</topology>
    </subcellularLocation>
</comment>
<dbReference type="SUPFAM" id="SSF90123">
    <property type="entry name" value="ABC transporter transmembrane region"/>
    <property type="match status" value="1"/>
</dbReference>
<dbReference type="GO" id="GO:0140359">
    <property type="term" value="F:ABC-type transporter activity"/>
    <property type="evidence" value="ECO:0007669"/>
    <property type="project" value="InterPro"/>
</dbReference>
<dbReference type="STRING" id="185761.SAMN05660282_01802"/>
<dbReference type="Proteomes" id="UP000199065">
    <property type="component" value="Unassembled WGS sequence"/>
</dbReference>
<dbReference type="Pfam" id="PF00005">
    <property type="entry name" value="ABC_tran"/>
    <property type="match status" value="1"/>
</dbReference>
<dbReference type="AlphaFoldDB" id="A0A1I2UGZ8"/>
<dbReference type="Pfam" id="PF13304">
    <property type="entry name" value="AAA_21"/>
    <property type="match status" value="1"/>
</dbReference>
<feature type="transmembrane region" description="Helical" evidence="7">
    <location>
        <begin position="157"/>
        <end position="177"/>
    </location>
</feature>
<gene>
    <name evidence="10" type="ORF">SAMN05660282_01802</name>
</gene>
<keyword evidence="5 7" id="KW-1133">Transmembrane helix</keyword>
<accession>A0A1I2UGZ8</accession>
<dbReference type="PANTHER" id="PTHR24221">
    <property type="entry name" value="ATP-BINDING CASSETTE SUB-FAMILY B"/>
    <property type="match status" value="1"/>
</dbReference>
<evidence type="ECO:0000256" key="6">
    <source>
        <dbReference type="ARBA" id="ARBA00023136"/>
    </source>
</evidence>
<dbReference type="SMART" id="SM00382">
    <property type="entry name" value="AAA"/>
    <property type="match status" value="1"/>
</dbReference>
<dbReference type="Pfam" id="PF00664">
    <property type="entry name" value="ABC_membrane"/>
    <property type="match status" value="1"/>
</dbReference>
<feature type="transmembrane region" description="Helical" evidence="7">
    <location>
        <begin position="59"/>
        <end position="76"/>
    </location>
</feature>
<evidence type="ECO:0000256" key="1">
    <source>
        <dbReference type="ARBA" id="ARBA00004651"/>
    </source>
</evidence>
<evidence type="ECO:0000259" key="9">
    <source>
        <dbReference type="PROSITE" id="PS50929"/>
    </source>
</evidence>
<keyword evidence="6 7" id="KW-0472">Membrane</keyword>
<sequence length="505" mass="54131">MIQKPVDPRLLRLSRPARRWVGVAAFLSAAAAITTICAGFLIGHITAGIIEGPTPSPQLFIALGVAATLRGLIAWARHRFGHIAAIDVVTDLRARTLRSLALRDPRTLDRAHWRTILSSGIEGLAPYLTGFLPALAATFIATPAALAVIFYVDAPSALIALITLPLIPLFMWLVGTLTQGRTEKRLRDLSVLSEQMLDLVAGLPTLKAFRRTHAPAKEIERLSHAHHRSTMQVLKIAFLSGFVLEFLATLSVALVAVGIGFRLIDGSITLAAGLTVLVIIPEVYNPVREVGSRFHDAQDGLAATHEVLSEIERPRPQAPSVSTLPPHAAPSSDSGIVVNFDRLSVQGRDGTRPKNLSGTAQPGQITVLAGPNASGKSTALLVLLGITTEGVDGQAIAYGPEPIDVSKLWKRVSYLPQRPALSPALVGEAAELSLGQRQRVAFARELERERELLILDEPTAHLDEGNARIMLQCLRKAADSGVTVLLASHDPLVLDAADHIIEVNS</sequence>
<dbReference type="InterPro" id="IPR003593">
    <property type="entry name" value="AAA+_ATPase"/>
</dbReference>
<evidence type="ECO:0000256" key="5">
    <source>
        <dbReference type="ARBA" id="ARBA00022989"/>
    </source>
</evidence>
<evidence type="ECO:0000256" key="7">
    <source>
        <dbReference type="SAM" id="Phobius"/>
    </source>
</evidence>
<keyword evidence="2 7" id="KW-0812">Transmembrane</keyword>
<dbReference type="GO" id="GO:0016887">
    <property type="term" value="F:ATP hydrolysis activity"/>
    <property type="evidence" value="ECO:0007669"/>
    <property type="project" value="InterPro"/>
</dbReference>
<feature type="domain" description="ABC transmembrane type-1" evidence="9">
    <location>
        <begin position="23"/>
        <end position="299"/>
    </location>
</feature>
<dbReference type="Gene3D" id="1.20.1560.10">
    <property type="entry name" value="ABC transporter type 1, transmembrane domain"/>
    <property type="match status" value="1"/>
</dbReference>
<dbReference type="InterPro" id="IPR003439">
    <property type="entry name" value="ABC_transporter-like_ATP-bd"/>
</dbReference>
<dbReference type="PANTHER" id="PTHR24221:SF590">
    <property type="entry name" value="COMPONENT LINKED WITH THE ASSEMBLY OF CYTOCHROME' TRANSPORT TRANSMEMBRANE ATP-BINDING PROTEIN ABC TRANSPORTER CYDD-RELATED"/>
    <property type="match status" value="1"/>
</dbReference>
<dbReference type="SUPFAM" id="SSF52540">
    <property type="entry name" value="P-loop containing nucleoside triphosphate hydrolases"/>
    <property type="match status" value="1"/>
</dbReference>
<name>A0A1I2UGZ8_9CORY</name>
<organism evidence="10 11">
    <name type="scientific">Corynebacterium spheniscorum</name>
    <dbReference type="NCBI Taxonomy" id="185761"/>
    <lineage>
        <taxon>Bacteria</taxon>
        <taxon>Bacillati</taxon>
        <taxon>Actinomycetota</taxon>
        <taxon>Actinomycetes</taxon>
        <taxon>Mycobacteriales</taxon>
        <taxon>Corynebacteriaceae</taxon>
        <taxon>Corynebacterium</taxon>
    </lineage>
</organism>
<dbReference type="CDD" id="cd18584">
    <property type="entry name" value="ABC_6TM_AarD_CydD"/>
    <property type="match status" value="1"/>
</dbReference>
<proteinExistence type="predicted"/>
<dbReference type="GO" id="GO:0005886">
    <property type="term" value="C:plasma membrane"/>
    <property type="evidence" value="ECO:0007669"/>
    <property type="project" value="UniProtKB-SubCell"/>
</dbReference>
<feature type="transmembrane region" description="Helical" evidence="7">
    <location>
        <begin position="236"/>
        <end position="261"/>
    </location>
</feature>
<dbReference type="InterPro" id="IPR039421">
    <property type="entry name" value="Type_1_exporter"/>
</dbReference>
<reference evidence="10 11" key="1">
    <citation type="submission" date="2016-10" db="EMBL/GenBank/DDBJ databases">
        <authorList>
            <person name="de Groot N.N."/>
        </authorList>
    </citation>
    <scope>NUCLEOTIDE SEQUENCE [LARGE SCALE GENOMIC DNA]</scope>
    <source>
        <strain>J11</strain>
        <strain evidence="11">PG 39</strain>
    </source>
</reference>
<dbReference type="RefSeq" id="WP_092286567.1">
    <property type="nucleotide sequence ID" value="NZ_FOPJ01000012.1"/>
</dbReference>
<protein>
    <submittedName>
        <fullName evidence="10">ATP-binding cassette, subfamily C, CydD</fullName>
    </submittedName>
</protein>
<dbReference type="EMBL" id="FOPJ01000012">
    <property type="protein sequence ID" value="SFG74011.1"/>
    <property type="molecule type" value="Genomic_DNA"/>
</dbReference>
<dbReference type="Gene3D" id="3.40.50.300">
    <property type="entry name" value="P-loop containing nucleotide triphosphate hydrolases"/>
    <property type="match status" value="2"/>
</dbReference>
<evidence type="ECO:0000256" key="4">
    <source>
        <dbReference type="ARBA" id="ARBA00022840"/>
    </source>
</evidence>
<keyword evidence="3" id="KW-0547">Nucleotide-binding</keyword>
<evidence type="ECO:0000259" key="8">
    <source>
        <dbReference type="PROSITE" id="PS50893"/>
    </source>
</evidence>
<dbReference type="PROSITE" id="PS50929">
    <property type="entry name" value="ABC_TM1F"/>
    <property type="match status" value="1"/>
</dbReference>
<feature type="domain" description="ABC transporter" evidence="8">
    <location>
        <begin position="338"/>
        <end position="505"/>
    </location>
</feature>
<evidence type="ECO:0000256" key="2">
    <source>
        <dbReference type="ARBA" id="ARBA00022692"/>
    </source>
</evidence>
<dbReference type="OrthoDB" id="9806127at2"/>
<dbReference type="InterPro" id="IPR036640">
    <property type="entry name" value="ABC1_TM_sf"/>
</dbReference>
<dbReference type="InterPro" id="IPR027417">
    <property type="entry name" value="P-loop_NTPase"/>
</dbReference>
<feature type="transmembrane region" description="Helical" evidence="7">
    <location>
        <begin position="20"/>
        <end position="47"/>
    </location>
</feature>
<dbReference type="PROSITE" id="PS00211">
    <property type="entry name" value="ABC_TRANSPORTER_1"/>
    <property type="match status" value="1"/>
</dbReference>
<dbReference type="PROSITE" id="PS50893">
    <property type="entry name" value="ABC_TRANSPORTER_2"/>
    <property type="match status" value="1"/>
</dbReference>
<dbReference type="InterPro" id="IPR011527">
    <property type="entry name" value="ABC1_TM_dom"/>
</dbReference>
<dbReference type="GO" id="GO:0005524">
    <property type="term" value="F:ATP binding"/>
    <property type="evidence" value="ECO:0007669"/>
    <property type="project" value="UniProtKB-KW"/>
</dbReference>